<evidence type="ECO:0000256" key="7">
    <source>
        <dbReference type="ARBA" id="ARBA00022989"/>
    </source>
</evidence>
<evidence type="ECO:0000256" key="9">
    <source>
        <dbReference type="SAM" id="Phobius"/>
    </source>
</evidence>
<feature type="transmembrane region" description="Helical" evidence="9">
    <location>
        <begin position="233"/>
        <end position="263"/>
    </location>
</feature>
<dbReference type="Proteomes" id="UP000823588">
    <property type="component" value="Unassembled WGS sequence"/>
</dbReference>
<keyword evidence="4" id="KW-0328">Glycosyltransferase</keyword>
<evidence type="ECO:0000256" key="8">
    <source>
        <dbReference type="ARBA" id="ARBA00023136"/>
    </source>
</evidence>
<comment type="pathway">
    <text evidence="3">Sphingolipid metabolism.</text>
</comment>
<keyword evidence="8 9" id="KW-0472">Membrane</keyword>
<reference evidence="10" key="1">
    <citation type="submission" date="2021-03" db="EMBL/GenBank/DDBJ databases">
        <title>Genomic Encyclopedia of Type Strains, Phase IV (KMG-IV): sequencing the most valuable type-strain genomes for metagenomic binning, comparative biology and taxonomic classification.</title>
        <authorList>
            <person name="Goeker M."/>
        </authorList>
    </citation>
    <scope>NUCLEOTIDE SEQUENCE</scope>
    <source>
        <strain evidence="10">DSM 23564</strain>
    </source>
</reference>
<feature type="transmembrane region" description="Helical" evidence="9">
    <location>
        <begin position="275"/>
        <end position="294"/>
    </location>
</feature>
<evidence type="ECO:0008006" key="12">
    <source>
        <dbReference type="Google" id="ProtNLM"/>
    </source>
</evidence>
<comment type="pathway">
    <text evidence="2">Lipid metabolism; sphingolipid metabolism.</text>
</comment>
<gene>
    <name evidence="10" type="ORF">J2751_000870</name>
</gene>
<evidence type="ECO:0000313" key="11">
    <source>
        <dbReference type="Proteomes" id="UP000823588"/>
    </source>
</evidence>
<dbReference type="RefSeq" id="WP_209483497.1">
    <property type="nucleotide sequence ID" value="NZ_JAGGKQ010000004.1"/>
</dbReference>
<dbReference type="Gene3D" id="3.90.550.10">
    <property type="entry name" value="Spore Coat Polysaccharide Biosynthesis Protein SpsA, Chain A"/>
    <property type="match status" value="1"/>
</dbReference>
<keyword evidence="7 9" id="KW-1133">Transmembrane helix</keyword>
<evidence type="ECO:0000256" key="5">
    <source>
        <dbReference type="ARBA" id="ARBA00022679"/>
    </source>
</evidence>
<dbReference type="AlphaFoldDB" id="A0A8T4GCN9"/>
<keyword evidence="5" id="KW-0808">Transferase</keyword>
<dbReference type="Pfam" id="PF13506">
    <property type="entry name" value="Glyco_transf_21"/>
    <property type="match status" value="1"/>
</dbReference>
<dbReference type="CDD" id="cd00761">
    <property type="entry name" value="Glyco_tranf_GTA_type"/>
    <property type="match status" value="1"/>
</dbReference>
<evidence type="ECO:0000256" key="3">
    <source>
        <dbReference type="ARBA" id="ARBA00004991"/>
    </source>
</evidence>
<organism evidence="10 11">
    <name type="scientific">Halorubrum alkaliphilum</name>
    <dbReference type="NCBI Taxonomy" id="261290"/>
    <lineage>
        <taxon>Archaea</taxon>
        <taxon>Methanobacteriati</taxon>
        <taxon>Methanobacteriota</taxon>
        <taxon>Stenosarchaea group</taxon>
        <taxon>Halobacteria</taxon>
        <taxon>Halobacteriales</taxon>
        <taxon>Haloferacaceae</taxon>
        <taxon>Halorubrum</taxon>
    </lineage>
</organism>
<evidence type="ECO:0000313" key="10">
    <source>
        <dbReference type="EMBL" id="MBP1921873.1"/>
    </source>
</evidence>
<keyword evidence="6 9" id="KW-0812">Transmembrane</keyword>
<evidence type="ECO:0000256" key="4">
    <source>
        <dbReference type="ARBA" id="ARBA00022676"/>
    </source>
</evidence>
<sequence length="322" mass="34978">MANPPPTSVLLPTIRWTDACDEVAEQLGPDDELLVICDTGADPVADRTGRVNGDENRTVDEDLPDNVRIVFAGEPTDRSGKANAIAAGMNAAGHDRIVWTDDDFHHPPDWLDRLHVDYERQGPTTERPAFVGRDPLGVLLEPAYLIGGTLPVAVGGIVWGGAVIFERDDVDEDAFLADLRRALSDDGTLSEHLDVTAADRTRLVPAGGSIRESLERFVRFVWIARHYAPRATAFNVVLAVVMAAACLVAPLPIVGLLTLVSAATYAWTGLRRPTFLLAGPAALAMPALLAYAFGRRTFVWGGRRYRWAAKYDVDVVGWTEGD</sequence>
<dbReference type="SUPFAM" id="SSF53448">
    <property type="entry name" value="Nucleotide-diphospho-sugar transferases"/>
    <property type="match status" value="1"/>
</dbReference>
<comment type="caution">
    <text evidence="10">The sequence shown here is derived from an EMBL/GenBank/DDBJ whole genome shotgun (WGS) entry which is preliminary data.</text>
</comment>
<dbReference type="OrthoDB" id="27596at2157"/>
<proteinExistence type="predicted"/>
<name>A0A8T4GCN9_9EURY</name>
<evidence type="ECO:0000256" key="2">
    <source>
        <dbReference type="ARBA" id="ARBA00004760"/>
    </source>
</evidence>
<evidence type="ECO:0000256" key="1">
    <source>
        <dbReference type="ARBA" id="ARBA00004141"/>
    </source>
</evidence>
<dbReference type="GO" id="GO:0016020">
    <property type="term" value="C:membrane"/>
    <property type="evidence" value="ECO:0007669"/>
    <property type="project" value="UniProtKB-SubCell"/>
</dbReference>
<dbReference type="InterPro" id="IPR025993">
    <property type="entry name" value="Ceramide_glucosylTrfase"/>
</dbReference>
<comment type="subcellular location">
    <subcellularLocation>
        <location evidence="1">Membrane</location>
        <topology evidence="1">Multi-pass membrane protein</topology>
    </subcellularLocation>
</comment>
<protein>
    <recommendedName>
        <fullName evidence="12">Glycosyl transferase</fullName>
    </recommendedName>
</protein>
<dbReference type="InterPro" id="IPR029044">
    <property type="entry name" value="Nucleotide-diphossugar_trans"/>
</dbReference>
<dbReference type="EMBL" id="JAGGKQ010000004">
    <property type="protein sequence ID" value="MBP1921873.1"/>
    <property type="molecule type" value="Genomic_DNA"/>
</dbReference>
<keyword evidence="11" id="KW-1185">Reference proteome</keyword>
<evidence type="ECO:0000256" key="6">
    <source>
        <dbReference type="ARBA" id="ARBA00022692"/>
    </source>
</evidence>
<dbReference type="GO" id="GO:0016757">
    <property type="term" value="F:glycosyltransferase activity"/>
    <property type="evidence" value="ECO:0007669"/>
    <property type="project" value="UniProtKB-KW"/>
</dbReference>
<accession>A0A8T4GCN9</accession>